<accession>A0A7W6NP41</accession>
<dbReference type="AlphaFoldDB" id="A0A7W6NP41"/>
<gene>
    <name evidence="1" type="ORF">GGR12_001312</name>
</gene>
<organism evidence="1 2">
    <name type="scientific">Brevundimonas lenta</name>
    <dbReference type="NCBI Taxonomy" id="424796"/>
    <lineage>
        <taxon>Bacteria</taxon>
        <taxon>Pseudomonadati</taxon>
        <taxon>Pseudomonadota</taxon>
        <taxon>Alphaproteobacteria</taxon>
        <taxon>Caulobacterales</taxon>
        <taxon>Caulobacteraceae</taxon>
        <taxon>Brevundimonas</taxon>
    </lineage>
</organism>
<proteinExistence type="predicted"/>
<evidence type="ECO:0000313" key="2">
    <source>
        <dbReference type="Proteomes" id="UP000529946"/>
    </source>
</evidence>
<sequence length="82" mass="9262">MSQSNLYPDELPAMRWSQLESVMISLADTDAKRLMVRHLVEGTRKQAAFLPVEETIREVLCISFALMDGDFRPQAPTAPLRA</sequence>
<comment type="caution">
    <text evidence="1">The sequence shown here is derived from an EMBL/GenBank/DDBJ whole genome shotgun (WGS) entry which is preliminary data.</text>
</comment>
<dbReference type="Proteomes" id="UP000529946">
    <property type="component" value="Unassembled WGS sequence"/>
</dbReference>
<dbReference type="EMBL" id="JACIDM010000001">
    <property type="protein sequence ID" value="MBB4082473.1"/>
    <property type="molecule type" value="Genomic_DNA"/>
</dbReference>
<name>A0A7W6NP41_9CAUL</name>
<keyword evidence="2" id="KW-1185">Reference proteome</keyword>
<evidence type="ECO:0000313" key="1">
    <source>
        <dbReference type="EMBL" id="MBB4082473.1"/>
    </source>
</evidence>
<protein>
    <submittedName>
        <fullName evidence="1">Uncharacterized protein</fullName>
    </submittedName>
</protein>
<reference evidence="1 2" key="1">
    <citation type="submission" date="2020-08" db="EMBL/GenBank/DDBJ databases">
        <title>Genomic Encyclopedia of Type Strains, Phase IV (KMG-IV): sequencing the most valuable type-strain genomes for metagenomic binning, comparative biology and taxonomic classification.</title>
        <authorList>
            <person name="Goeker M."/>
        </authorList>
    </citation>
    <scope>NUCLEOTIDE SEQUENCE [LARGE SCALE GENOMIC DNA]</scope>
    <source>
        <strain evidence="1 2">DSM 23960</strain>
    </source>
</reference>
<dbReference type="RefSeq" id="WP_246328820.1">
    <property type="nucleotide sequence ID" value="NZ_BAAAER010000011.1"/>
</dbReference>